<dbReference type="InterPro" id="IPR004360">
    <property type="entry name" value="Glyas_Fos-R_dOase_dom"/>
</dbReference>
<dbReference type="AlphaFoldDB" id="A0A849A860"/>
<dbReference type="Gene3D" id="3.30.720.120">
    <property type="match status" value="1"/>
</dbReference>
<name>A0A849A860_9ACTN</name>
<accession>A0A849A860</accession>
<dbReference type="PANTHER" id="PTHR34109">
    <property type="entry name" value="BNAUNNG04460D PROTEIN-RELATED"/>
    <property type="match status" value="1"/>
</dbReference>
<feature type="domain" description="VOC" evidence="1">
    <location>
        <begin position="3"/>
        <end position="123"/>
    </location>
</feature>
<dbReference type="InterPro" id="IPR029068">
    <property type="entry name" value="Glyas_Bleomycin-R_OHBP_Dase"/>
</dbReference>
<dbReference type="Gene3D" id="3.30.720.110">
    <property type="match status" value="1"/>
</dbReference>
<dbReference type="RefSeq" id="WP_171198862.1">
    <property type="nucleotide sequence ID" value="NZ_JABEND010000002.1"/>
</dbReference>
<dbReference type="Pfam" id="PF00903">
    <property type="entry name" value="Glyoxalase"/>
    <property type="match status" value="1"/>
</dbReference>
<proteinExistence type="predicted"/>
<protein>
    <submittedName>
        <fullName evidence="2">VOC family protein</fullName>
    </submittedName>
</protein>
<dbReference type="EMBL" id="JABEND010000002">
    <property type="protein sequence ID" value="NNG35261.1"/>
    <property type="molecule type" value="Genomic_DNA"/>
</dbReference>
<comment type="caution">
    <text evidence="2">The sequence shown here is derived from an EMBL/GenBank/DDBJ whole genome shotgun (WGS) entry which is preliminary data.</text>
</comment>
<dbReference type="InterPro" id="IPR037523">
    <property type="entry name" value="VOC_core"/>
</dbReference>
<dbReference type="PROSITE" id="PS51819">
    <property type="entry name" value="VOC"/>
    <property type="match status" value="1"/>
</dbReference>
<evidence type="ECO:0000313" key="2">
    <source>
        <dbReference type="EMBL" id="NNG35261.1"/>
    </source>
</evidence>
<evidence type="ECO:0000259" key="1">
    <source>
        <dbReference type="PROSITE" id="PS51819"/>
    </source>
</evidence>
<keyword evidence="3" id="KW-1185">Reference proteome</keyword>
<sequence>MTGMSYPVRPKLPVPSADAAIAWYVRVFDAKPLQRHTAGKQVVHAEIEVFGGVVALKDGDEFDPAPDGRGVLVEADTADPDRYQQAALDAGAISVFPVADQDYGARGGRIRDPFGHEWLLQTPMPRS</sequence>
<dbReference type="Proteomes" id="UP000562984">
    <property type="component" value="Unassembled WGS sequence"/>
</dbReference>
<evidence type="ECO:0000313" key="3">
    <source>
        <dbReference type="Proteomes" id="UP000562984"/>
    </source>
</evidence>
<dbReference type="PANTHER" id="PTHR34109:SF1">
    <property type="entry name" value="VOC DOMAIN-CONTAINING PROTEIN"/>
    <property type="match status" value="1"/>
</dbReference>
<gene>
    <name evidence="2" type="ORF">HKD39_05950</name>
</gene>
<dbReference type="SUPFAM" id="SSF54593">
    <property type="entry name" value="Glyoxalase/Bleomycin resistance protein/Dihydroxybiphenyl dioxygenase"/>
    <property type="match status" value="1"/>
</dbReference>
<organism evidence="2 3">
    <name type="scientific">Nakamurella aerolata</name>
    <dbReference type="NCBI Taxonomy" id="1656892"/>
    <lineage>
        <taxon>Bacteria</taxon>
        <taxon>Bacillati</taxon>
        <taxon>Actinomycetota</taxon>
        <taxon>Actinomycetes</taxon>
        <taxon>Nakamurellales</taxon>
        <taxon>Nakamurellaceae</taxon>
        <taxon>Nakamurella</taxon>
    </lineage>
</organism>
<reference evidence="2 3" key="1">
    <citation type="submission" date="2020-05" db="EMBL/GenBank/DDBJ databases">
        <title>Nakamurella sp. DB0629 isolated from air conditioner.</title>
        <authorList>
            <person name="Kim D.H."/>
            <person name="Kim D.-U."/>
        </authorList>
    </citation>
    <scope>NUCLEOTIDE SEQUENCE [LARGE SCALE GENOMIC DNA]</scope>
    <source>
        <strain evidence="2 3">DB0629</strain>
    </source>
</reference>